<dbReference type="RefSeq" id="XP_019733745.1">
    <property type="nucleotide sequence ID" value="XM_019878186.1"/>
</dbReference>
<keyword evidence="3" id="KW-0158">Chromosome</keyword>
<dbReference type="Ensembl" id="ENSHCOT00000020758.1">
    <property type="protein sequence ID" value="ENSHCOP00000013431.1"/>
    <property type="gene ID" value="ENSHCOG00000016578.1"/>
</dbReference>
<reference evidence="8" key="1">
    <citation type="submission" date="2025-08" db="UniProtKB">
        <authorList>
            <consortium name="Ensembl"/>
        </authorList>
    </citation>
    <scope>IDENTIFICATION</scope>
</reference>
<dbReference type="OMA" id="DTANTEM"/>
<evidence type="ECO:0000313" key="9">
    <source>
        <dbReference type="Proteomes" id="UP000264820"/>
    </source>
</evidence>
<dbReference type="GeneID" id="109520749"/>
<protein>
    <submittedName>
        <fullName evidence="8">Uncharacterized LOC109520749</fullName>
    </submittedName>
</protein>
<reference evidence="8" key="2">
    <citation type="submission" date="2025-09" db="UniProtKB">
        <authorList>
            <consortium name="Ensembl"/>
        </authorList>
    </citation>
    <scope>IDENTIFICATION</scope>
</reference>
<evidence type="ECO:0000256" key="4">
    <source>
        <dbReference type="ARBA" id="ARBA00022895"/>
    </source>
</evidence>
<organism evidence="8 9">
    <name type="scientific">Hippocampus comes</name>
    <name type="common">Tiger tail seahorse</name>
    <dbReference type="NCBI Taxonomy" id="109280"/>
    <lineage>
        <taxon>Eukaryota</taxon>
        <taxon>Metazoa</taxon>
        <taxon>Chordata</taxon>
        <taxon>Craniata</taxon>
        <taxon>Vertebrata</taxon>
        <taxon>Euteleostomi</taxon>
        <taxon>Actinopterygii</taxon>
        <taxon>Neopterygii</taxon>
        <taxon>Teleostei</taxon>
        <taxon>Neoteleostei</taxon>
        <taxon>Acanthomorphata</taxon>
        <taxon>Syngnathiaria</taxon>
        <taxon>Syngnathiformes</taxon>
        <taxon>Syngnathoidei</taxon>
        <taxon>Syngnathidae</taxon>
        <taxon>Hippocampus</taxon>
    </lineage>
</organism>
<dbReference type="GO" id="GO:0007004">
    <property type="term" value="P:telomere maintenance via telomerase"/>
    <property type="evidence" value="ECO:0007669"/>
    <property type="project" value="InterPro"/>
</dbReference>
<feature type="compositionally biased region" description="Basic and acidic residues" evidence="6">
    <location>
        <begin position="373"/>
        <end position="384"/>
    </location>
</feature>
<evidence type="ECO:0000256" key="5">
    <source>
        <dbReference type="ARBA" id="ARBA00023242"/>
    </source>
</evidence>
<proteinExistence type="predicted"/>
<dbReference type="OrthoDB" id="8933114at2759"/>
<dbReference type="GO" id="GO:0032211">
    <property type="term" value="P:negative regulation of telomere maintenance via telomerase"/>
    <property type="evidence" value="ECO:0007669"/>
    <property type="project" value="TreeGrafter"/>
</dbReference>
<dbReference type="Pfam" id="PF10341">
    <property type="entry name" value="TPP1"/>
    <property type="match status" value="1"/>
</dbReference>
<feature type="region of interest" description="Disordered" evidence="6">
    <location>
        <begin position="368"/>
        <end position="418"/>
    </location>
</feature>
<comment type="subcellular location">
    <subcellularLocation>
        <location evidence="2">Chromosome</location>
        <location evidence="2">Telomere</location>
    </subcellularLocation>
    <subcellularLocation>
        <location evidence="1">Nucleus</location>
    </subcellularLocation>
</comment>
<dbReference type="GO" id="GO:0042162">
    <property type="term" value="F:telomeric DNA binding"/>
    <property type="evidence" value="ECO:0007669"/>
    <property type="project" value="InterPro"/>
</dbReference>
<keyword evidence="4" id="KW-0779">Telomere</keyword>
<dbReference type="CTD" id="65057"/>
<feature type="domain" description="Shelterin complex subunit TPP1/Est3" evidence="7">
    <location>
        <begin position="10"/>
        <end position="152"/>
    </location>
</feature>
<evidence type="ECO:0000256" key="1">
    <source>
        <dbReference type="ARBA" id="ARBA00004123"/>
    </source>
</evidence>
<dbReference type="GO" id="GO:0070187">
    <property type="term" value="C:shelterin complex"/>
    <property type="evidence" value="ECO:0007669"/>
    <property type="project" value="InterPro"/>
</dbReference>
<dbReference type="PANTHER" id="PTHR14487">
    <property type="entry name" value="ADRENOCORTICAL DYSPLASIA PROTEIN ACD"/>
    <property type="match status" value="1"/>
</dbReference>
<dbReference type="InterPro" id="IPR028631">
    <property type="entry name" value="ACD"/>
</dbReference>
<sequence length="534" mass="59355">MFRRKRDVLAPWIERLIQSYGSEEGTSDCRTPRAYVTAVGQMSNSEARLTEGPPNLIFLSDGVVQIPTFLTPTAVEYLQRDEIENFSNLINCTVYVAGHGLKFHTATDPTRSKFFLSAGRITVISVGPTKPRTPCCTTLRSVQQKIYETWRAIMVQETQDSLANLNDFNLSELLGEWQDDSFQTVLQDVQERLMMFRLAILGVSSFNGHPTVIESDMFSPTSWDIERENDTGCFSIPITCLLIPEGHAMHGQKESANISTTDGDMMLNLQPSPCTRSSVDPVDWQTAKLPEGAGEVQNCGDNITDPDNVCVKLTNKDITPLEKPWEMFPPPNGFSFLGMSQEAIPIQSMQSHQQNCHLSITSTQLPITSTQSEDLHHSKEDHDSFPPYQKPPFSSGNCNTGTPTSHTAPEEEQSLIGNVDAQQENIGRQHRKAKRKLNLECAQEAQTTVAVEEDEAQVMASGTDEGGIHVETLSAEKRKTLTVHAGGEPFSYTYMVSGQNLHDFSKFQVAKSLLAWAVKYLVPKQRTLDCTLSD</sequence>
<dbReference type="GO" id="GO:0070198">
    <property type="term" value="P:protein localization to chromosome, telomeric region"/>
    <property type="evidence" value="ECO:0007669"/>
    <property type="project" value="TreeGrafter"/>
</dbReference>
<dbReference type="GO" id="GO:0016233">
    <property type="term" value="P:telomere capping"/>
    <property type="evidence" value="ECO:0007669"/>
    <property type="project" value="InterPro"/>
</dbReference>
<dbReference type="KEGG" id="hcq:109520749"/>
<dbReference type="Gene3D" id="2.40.50.960">
    <property type="match status" value="1"/>
</dbReference>
<evidence type="ECO:0000256" key="2">
    <source>
        <dbReference type="ARBA" id="ARBA00004574"/>
    </source>
</evidence>
<evidence type="ECO:0000256" key="3">
    <source>
        <dbReference type="ARBA" id="ARBA00022454"/>
    </source>
</evidence>
<dbReference type="Proteomes" id="UP000264820">
    <property type="component" value="Unplaced"/>
</dbReference>
<evidence type="ECO:0000256" key="6">
    <source>
        <dbReference type="SAM" id="MobiDB-lite"/>
    </source>
</evidence>
<name>A0A3Q2Y748_HIPCM</name>
<accession>A0A3Q2Y748</accession>
<dbReference type="RefSeq" id="XP_019733746.1">
    <property type="nucleotide sequence ID" value="XM_019878187.1"/>
</dbReference>
<dbReference type="AlphaFoldDB" id="A0A3Q2Y748"/>
<evidence type="ECO:0000313" key="8">
    <source>
        <dbReference type="Ensembl" id="ENSHCOP00000013431.1"/>
    </source>
</evidence>
<dbReference type="GeneTree" id="ENSGT00940000175365"/>
<dbReference type="PANTHER" id="PTHR14487:SF3">
    <property type="entry name" value="ADRENOCORTICAL DYSPLASIA PROTEIN HOMOLOG"/>
    <property type="match status" value="1"/>
</dbReference>
<keyword evidence="5" id="KW-0539">Nucleus</keyword>
<dbReference type="STRING" id="109280.ENSHCOP00000013431"/>
<dbReference type="GO" id="GO:0005697">
    <property type="term" value="C:telomerase holoenzyme complex"/>
    <property type="evidence" value="ECO:0007669"/>
    <property type="project" value="InterPro"/>
</dbReference>
<evidence type="ECO:0000259" key="7">
    <source>
        <dbReference type="Pfam" id="PF10341"/>
    </source>
</evidence>
<keyword evidence="9" id="KW-1185">Reference proteome</keyword>
<dbReference type="InterPro" id="IPR019437">
    <property type="entry name" value="TPP1/Est3"/>
</dbReference>
<feature type="compositionally biased region" description="Polar residues" evidence="6">
    <location>
        <begin position="392"/>
        <end position="407"/>
    </location>
</feature>